<dbReference type="PROSITE" id="PS01081">
    <property type="entry name" value="HTH_TETR_1"/>
    <property type="match status" value="1"/>
</dbReference>
<evidence type="ECO:0000313" key="2">
    <source>
        <dbReference type="EMBL" id="GEL28915.1"/>
    </source>
</evidence>
<dbReference type="SUPFAM" id="SSF48498">
    <property type="entry name" value="Tetracyclin repressor-like, C-terminal domain"/>
    <property type="match status" value="1"/>
</dbReference>
<name>A0A511DVP7_LENKE</name>
<organism evidence="2 3">
    <name type="scientific">Lentilactobacillus kefiri</name>
    <name type="common">Lactobacillus kefiri</name>
    <dbReference type="NCBI Taxonomy" id="33962"/>
    <lineage>
        <taxon>Bacteria</taxon>
        <taxon>Bacillati</taxon>
        <taxon>Bacillota</taxon>
        <taxon>Bacilli</taxon>
        <taxon>Lactobacillales</taxon>
        <taxon>Lactobacillaceae</taxon>
        <taxon>Lentilactobacillus</taxon>
    </lineage>
</organism>
<dbReference type="Pfam" id="PF00440">
    <property type="entry name" value="TetR_N"/>
    <property type="match status" value="1"/>
</dbReference>
<evidence type="ECO:0000256" key="1">
    <source>
        <dbReference type="ARBA" id="ARBA00023125"/>
    </source>
</evidence>
<gene>
    <name evidence="2" type="ORF">LKE01_17350</name>
</gene>
<dbReference type="GO" id="GO:0003700">
    <property type="term" value="F:DNA-binding transcription factor activity"/>
    <property type="evidence" value="ECO:0007669"/>
    <property type="project" value="TreeGrafter"/>
</dbReference>
<dbReference type="PROSITE" id="PS50977">
    <property type="entry name" value="HTH_TETR_2"/>
    <property type="match status" value="1"/>
</dbReference>
<sequence>MAKRLPRDPEKESAILTGAIHEFGSHGYSASTDKIAEDAGVSKGSVFRYFDNKKKLYVAAVNHSLTTIKDVLNLKVWTESDDLVTMSIRATKYKTELSHRYPDEFALLTLAYAQDTMIPPQVRKQVFDTFNQWQQAMKNYVLGKVIKKMNIRKDLDPDKVKEYLGMVLTVLLGQVQKELEAHPEMKKIEDMDALVVEVKQYLNMIEFGIVEKE</sequence>
<dbReference type="AlphaFoldDB" id="A0A511DVP7"/>
<dbReference type="Gene3D" id="1.10.357.10">
    <property type="entry name" value="Tetracycline Repressor, domain 2"/>
    <property type="match status" value="1"/>
</dbReference>
<dbReference type="Proteomes" id="UP000321893">
    <property type="component" value="Unassembled WGS sequence"/>
</dbReference>
<dbReference type="GO" id="GO:0000976">
    <property type="term" value="F:transcription cis-regulatory region binding"/>
    <property type="evidence" value="ECO:0007669"/>
    <property type="project" value="TreeGrafter"/>
</dbReference>
<protein>
    <submittedName>
        <fullName evidence="2">TetR family transcriptional regulator</fullName>
    </submittedName>
</protein>
<reference evidence="2" key="1">
    <citation type="submission" date="2019-07" db="EMBL/GenBank/DDBJ databases">
        <title>Whole genome shotgun sequence of Lactobacillus kefiri NBRC 15888.</title>
        <authorList>
            <person name="Hosoyama A."/>
            <person name="Uohara A."/>
            <person name="Ohji S."/>
            <person name="Ichikawa N."/>
        </authorList>
    </citation>
    <scope>NUCLEOTIDE SEQUENCE [LARGE SCALE GENOMIC DNA]</scope>
    <source>
        <strain evidence="2">NBRC 15888</strain>
    </source>
</reference>
<dbReference type="PANTHER" id="PTHR30055">
    <property type="entry name" value="HTH-TYPE TRANSCRIPTIONAL REGULATOR RUTR"/>
    <property type="match status" value="1"/>
</dbReference>
<dbReference type="InterPro" id="IPR036271">
    <property type="entry name" value="Tet_transcr_reg_TetR-rel_C_sf"/>
</dbReference>
<dbReference type="PANTHER" id="PTHR30055:SF226">
    <property type="entry name" value="HTH-TYPE TRANSCRIPTIONAL REGULATOR PKSA"/>
    <property type="match status" value="1"/>
</dbReference>
<dbReference type="Gene3D" id="1.10.10.60">
    <property type="entry name" value="Homeodomain-like"/>
    <property type="match status" value="1"/>
</dbReference>
<dbReference type="InterPro" id="IPR001647">
    <property type="entry name" value="HTH_TetR"/>
</dbReference>
<dbReference type="InterPro" id="IPR009057">
    <property type="entry name" value="Homeodomain-like_sf"/>
</dbReference>
<evidence type="ECO:0000313" key="3">
    <source>
        <dbReference type="Proteomes" id="UP000321893"/>
    </source>
</evidence>
<dbReference type="STRING" id="1423764.FC95_GL001197"/>
<dbReference type="SUPFAM" id="SSF46689">
    <property type="entry name" value="Homeodomain-like"/>
    <property type="match status" value="1"/>
</dbReference>
<dbReference type="InterPro" id="IPR050109">
    <property type="entry name" value="HTH-type_TetR-like_transc_reg"/>
</dbReference>
<comment type="caution">
    <text evidence="2">The sequence shown here is derived from an EMBL/GenBank/DDBJ whole genome shotgun (WGS) entry which is preliminary data.</text>
</comment>
<proteinExistence type="predicted"/>
<keyword evidence="3" id="KW-1185">Reference proteome</keyword>
<dbReference type="EMBL" id="BJVK01000026">
    <property type="protein sequence ID" value="GEL28915.1"/>
    <property type="molecule type" value="Genomic_DNA"/>
</dbReference>
<dbReference type="RefSeq" id="WP_054769414.1">
    <property type="nucleotide sequence ID" value="NZ_BJVK01000026.1"/>
</dbReference>
<dbReference type="PRINTS" id="PR00455">
    <property type="entry name" value="HTHTETR"/>
</dbReference>
<keyword evidence="1" id="KW-0238">DNA-binding</keyword>
<dbReference type="InterPro" id="IPR023772">
    <property type="entry name" value="DNA-bd_HTH_TetR-type_CS"/>
</dbReference>
<dbReference type="GeneID" id="71566474"/>
<dbReference type="OrthoDB" id="9780939at2"/>
<accession>A0A511DVP7</accession>